<dbReference type="AlphaFoldDB" id="A0A9N9K032"/>
<reference evidence="1" key="1">
    <citation type="submission" date="2021-06" db="EMBL/GenBank/DDBJ databases">
        <authorList>
            <person name="Kallberg Y."/>
            <person name="Tangrot J."/>
            <person name="Rosling A."/>
        </authorList>
    </citation>
    <scope>NUCLEOTIDE SEQUENCE</scope>
    <source>
        <strain evidence="1">FL966</strain>
    </source>
</reference>
<feature type="non-terminal residue" evidence="1">
    <location>
        <position position="1"/>
    </location>
</feature>
<keyword evidence="2" id="KW-1185">Reference proteome</keyword>
<comment type="caution">
    <text evidence="1">The sequence shown here is derived from an EMBL/GenBank/DDBJ whole genome shotgun (WGS) entry which is preliminary data.</text>
</comment>
<evidence type="ECO:0000313" key="2">
    <source>
        <dbReference type="Proteomes" id="UP000789759"/>
    </source>
</evidence>
<gene>
    <name evidence="1" type="ORF">CPELLU_LOCUS17818</name>
</gene>
<protein>
    <submittedName>
        <fullName evidence="1">24176_t:CDS:1</fullName>
    </submittedName>
</protein>
<proteinExistence type="predicted"/>
<dbReference type="EMBL" id="CAJVQA010031935">
    <property type="protein sequence ID" value="CAG8802392.1"/>
    <property type="molecule type" value="Genomic_DNA"/>
</dbReference>
<evidence type="ECO:0000313" key="1">
    <source>
        <dbReference type="EMBL" id="CAG8802392.1"/>
    </source>
</evidence>
<name>A0A9N9K032_9GLOM</name>
<organism evidence="1 2">
    <name type="scientific">Cetraspora pellucida</name>
    <dbReference type="NCBI Taxonomy" id="1433469"/>
    <lineage>
        <taxon>Eukaryota</taxon>
        <taxon>Fungi</taxon>
        <taxon>Fungi incertae sedis</taxon>
        <taxon>Mucoromycota</taxon>
        <taxon>Glomeromycotina</taxon>
        <taxon>Glomeromycetes</taxon>
        <taxon>Diversisporales</taxon>
        <taxon>Gigasporaceae</taxon>
        <taxon>Cetraspora</taxon>
    </lineage>
</organism>
<sequence>KAYEAKTYKYNIDANNSKAKNSDNFSYNKAVENNNAASIVKRL</sequence>
<dbReference type="Proteomes" id="UP000789759">
    <property type="component" value="Unassembled WGS sequence"/>
</dbReference>
<accession>A0A9N9K032</accession>